<evidence type="ECO:0000313" key="3">
    <source>
        <dbReference type="Proteomes" id="UP000001880"/>
    </source>
</evidence>
<proteinExistence type="predicted"/>
<dbReference type="RefSeq" id="WP_012829905.1">
    <property type="nucleotide sequence ID" value="NC_013440.1"/>
</dbReference>
<dbReference type="CDD" id="cd00198">
    <property type="entry name" value="vWFA"/>
    <property type="match status" value="1"/>
</dbReference>
<protein>
    <recommendedName>
        <fullName evidence="4">VWA domain-containing protein</fullName>
    </recommendedName>
</protein>
<accession>D0LST5</accession>
<evidence type="ECO:0000313" key="2">
    <source>
        <dbReference type="EMBL" id="ACY17307.1"/>
    </source>
</evidence>
<organism evidence="2 3">
    <name type="scientific">Haliangium ochraceum (strain DSM 14365 / JCM 11303 / SMP-2)</name>
    <dbReference type="NCBI Taxonomy" id="502025"/>
    <lineage>
        <taxon>Bacteria</taxon>
        <taxon>Pseudomonadati</taxon>
        <taxon>Myxococcota</taxon>
        <taxon>Polyangia</taxon>
        <taxon>Haliangiales</taxon>
        <taxon>Kofleriaceae</taxon>
        <taxon>Haliangium</taxon>
    </lineage>
</organism>
<feature type="region of interest" description="Disordered" evidence="1">
    <location>
        <begin position="476"/>
        <end position="497"/>
    </location>
</feature>
<dbReference type="AlphaFoldDB" id="D0LST5"/>
<dbReference type="SUPFAM" id="SSF53300">
    <property type="entry name" value="vWA-like"/>
    <property type="match status" value="1"/>
</dbReference>
<dbReference type="eggNOG" id="COG2425">
    <property type="taxonomic scope" value="Bacteria"/>
</dbReference>
<name>D0LST5_HALO1</name>
<dbReference type="EMBL" id="CP001804">
    <property type="protein sequence ID" value="ACY17307.1"/>
    <property type="molecule type" value="Genomic_DNA"/>
</dbReference>
<sequence>MPAQGPQRSYLGRQVGTLALAHVRVDSAMSTVRAASWHNAIGRLGIHLPLFVIHDIGLLLTTPRGASGWHLGPRAAQLAQIAPGRRELGLLKRYQQLLERLVESEVVEKVAGWRLRDELVAVLLTRALADTYNRWRDRTKAVGAQELPLDPAAYAQLDPAEQFRQFDASSLWAFLDHLVGQALHIYTSIELIDLDTVRLLGMFKEDSAHGSEALGQSVDLVDLFAALTSPEAGDIANFSLELLPSVLETKRASGLQSFAVDGYASIERKGNIDSLMLSELAYDREIFEQKVLDKELLYYAHEREREEEQRLQYILVDSSASMRGQRQVFARGLALTLIKKLSLEGDEVWMRFFDSRLHELVKVGRSGQVPVPYLLSFRSERGRNYSRVFRQLGLELTRLRRDQNRRVMVYIITHGQCHVAPELVSPLAQQAYLYGIVILPSSEVELEFLPLLHRQQIVDADALSSRAGRRDRALGIVRDTEASREGEGEERGAARAR</sequence>
<gene>
    <name evidence="2" type="ordered locus">Hoch_4817</name>
</gene>
<reference evidence="2 3" key="1">
    <citation type="journal article" date="2010" name="Stand. Genomic Sci.">
        <title>Complete genome sequence of Haliangium ochraceum type strain (SMP-2).</title>
        <authorList>
            <consortium name="US DOE Joint Genome Institute (JGI-PGF)"/>
            <person name="Ivanova N."/>
            <person name="Daum C."/>
            <person name="Lang E."/>
            <person name="Abt B."/>
            <person name="Kopitz M."/>
            <person name="Saunders E."/>
            <person name="Lapidus A."/>
            <person name="Lucas S."/>
            <person name="Glavina Del Rio T."/>
            <person name="Nolan M."/>
            <person name="Tice H."/>
            <person name="Copeland A."/>
            <person name="Cheng J.F."/>
            <person name="Chen F."/>
            <person name="Bruce D."/>
            <person name="Goodwin L."/>
            <person name="Pitluck S."/>
            <person name="Mavromatis K."/>
            <person name="Pati A."/>
            <person name="Mikhailova N."/>
            <person name="Chen A."/>
            <person name="Palaniappan K."/>
            <person name="Land M."/>
            <person name="Hauser L."/>
            <person name="Chang Y.J."/>
            <person name="Jeffries C.D."/>
            <person name="Detter J.C."/>
            <person name="Brettin T."/>
            <person name="Rohde M."/>
            <person name="Goker M."/>
            <person name="Bristow J."/>
            <person name="Markowitz V."/>
            <person name="Eisen J.A."/>
            <person name="Hugenholtz P."/>
            <person name="Kyrpides N.C."/>
            <person name="Klenk H.P."/>
        </authorList>
    </citation>
    <scope>NUCLEOTIDE SEQUENCE [LARGE SCALE GENOMIC DNA]</scope>
    <source>
        <strain evidence="3">DSM 14365 / CIP 107738 / JCM 11303 / AJ 13395 / SMP-2</strain>
    </source>
</reference>
<keyword evidence="3" id="KW-1185">Reference proteome</keyword>
<dbReference type="InterPro" id="IPR036465">
    <property type="entry name" value="vWFA_dom_sf"/>
</dbReference>
<dbReference type="Proteomes" id="UP000001880">
    <property type="component" value="Chromosome"/>
</dbReference>
<dbReference type="OrthoDB" id="5484270at2"/>
<evidence type="ECO:0008006" key="4">
    <source>
        <dbReference type="Google" id="ProtNLM"/>
    </source>
</evidence>
<dbReference type="STRING" id="502025.Hoch_4817"/>
<dbReference type="HOGENOM" id="CLU_549687_0_0_7"/>
<evidence type="ECO:0000256" key="1">
    <source>
        <dbReference type="SAM" id="MobiDB-lite"/>
    </source>
</evidence>
<dbReference type="KEGG" id="hoh:Hoch_4817"/>